<sequence length="268" mass="31119">MWRSVALVNLVKRVSQLDLVKAQNLRYCTITQDRNPSLDNGSRRTLSDDDGLNGNAMSQNPGKDIKHRIGKNVPKKDRVSFLVNTLLDVQDNKEAVYGTLDSWAAWEREFPIGHLKQALINLEKEQQWHRVVQVIKWMLSKGQGTTMNTYGQLIRALDMDHRAKEAHEIWVRKVGDDLHSVPWQLCKLMIGVYYRNNMLDNLVKLFKSMEAFDRKIYEKSVLMKIADSYEMLGLVEEKDRVLEKYSNLIDETAKRRTKKSRGTPSKEK</sequence>
<protein>
    <submittedName>
        <fullName evidence="2">Pentatricopeptide repeat-containing protein</fullName>
    </submittedName>
</protein>
<dbReference type="InterPro" id="IPR011990">
    <property type="entry name" value="TPR-like_helical_dom_sf"/>
</dbReference>
<dbReference type="Proteomes" id="UP001237642">
    <property type="component" value="Unassembled WGS sequence"/>
</dbReference>
<dbReference type="Gene3D" id="1.25.40.10">
    <property type="entry name" value="Tetratricopeptide repeat domain"/>
    <property type="match status" value="1"/>
</dbReference>
<evidence type="ECO:0000313" key="3">
    <source>
        <dbReference type="Proteomes" id="UP001237642"/>
    </source>
</evidence>
<dbReference type="PANTHER" id="PTHR47603:SF1">
    <property type="entry name" value="PPR CONTAINING-LIKE PROTEIN"/>
    <property type="match status" value="1"/>
</dbReference>
<feature type="region of interest" description="Disordered" evidence="1">
    <location>
        <begin position="33"/>
        <end position="66"/>
    </location>
</feature>
<proteinExistence type="predicted"/>
<name>A0AAD8MIH1_9APIA</name>
<reference evidence="2" key="2">
    <citation type="submission" date="2023-05" db="EMBL/GenBank/DDBJ databases">
        <authorList>
            <person name="Schelkunov M.I."/>
        </authorList>
    </citation>
    <scope>NUCLEOTIDE SEQUENCE</scope>
    <source>
        <strain evidence="2">Hsosn_3</strain>
        <tissue evidence="2">Leaf</tissue>
    </source>
</reference>
<evidence type="ECO:0000313" key="2">
    <source>
        <dbReference type="EMBL" id="KAK1374029.1"/>
    </source>
</evidence>
<keyword evidence="3" id="KW-1185">Reference proteome</keyword>
<comment type="caution">
    <text evidence="2">The sequence shown here is derived from an EMBL/GenBank/DDBJ whole genome shotgun (WGS) entry which is preliminary data.</text>
</comment>
<reference evidence="2" key="1">
    <citation type="submission" date="2023-02" db="EMBL/GenBank/DDBJ databases">
        <title>Genome of toxic invasive species Heracleum sosnowskyi carries increased number of genes despite the absence of recent whole-genome duplications.</title>
        <authorList>
            <person name="Schelkunov M."/>
            <person name="Shtratnikova V."/>
            <person name="Makarenko M."/>
            <person name="Klepikova A."/>
            <person name="Omelchenko D."/>
            <person name="Novikova G."/>
            <person name="Obukhova E."/>
            <person name="Bogdanov V."/>
            <person name="Penin A."/>
            <person name="Logacheva M."/>
        </authorList>
    </citation>
    <scope>NUCLEOTIDE SEQUENCE</scope>
    <source>
        <strain evidence="2">Hsosn_3</strain>
        <tissue evidence="2">Leaf</tissue>
    </source>
</reference>
<organism evidence="2 3">
    <name type="scientific">Heracleum sosnowskyi</name>
    <dbReference type="NCBI Taxonomy" id="360622"/>
    <lineage>
        <taxon>Eukaryota</taxon>
        <taxon>Viridiplantae</taxon>
        <taxon>Streptophyta</taxon>
        <taxon>Embryophyta</taxon>
        <taxon>Tracheophyta</taxon>
        <taxon>Spermatophyta</taxon>
        <taxon>Magnoliopsida</taxon>
        <taxon>eudicotyledons</taxon>
        <taxon>Gunneridae</taxon>
        <taxon>Pentapetalae</taxon>
        <taxon>asterids</taxon>
        <taxon>campanulids</taxon>
        <taxon>Apiales</taxon>
        <taxon>Apiaceae</taxon>
        <taxon>Apioideae</taxon>
        <taxon>apioid superclade</taxon>
        <taxon>Tordylieae</taxon>
        <taxon>Tordyliinae</taxon>
        <taxon>Heracleum</taxon>
    </lineage>
</organism>
<evidence type="ECO:0000256" key="1">
    <source>
        <dbReference type="SAM" id="MobiDB-lite"/>
    </source>
</evidence>
<dbReference type="AlphaFoldDB" id="A0AAD8MIH1"/>
<gene>
    <name evidence="2" type="ORF">POM88_030222</name>
</gene>
<dbReference type="EMBL" id="JAUIZM010000007">
    <property type="protein sequence ID" value="KAK1374029.1"/>
    <property type="molecule type" value="Genomic_DNA"/>
</dbReference>
<dbReference type="PANTHER" id="PTHR47603">
    <property type="entry name" value="PPR CONTAINING-LIKE PROTEIN"/>
    <property type="match status" value="1"/>
</dbReference>
<accession>A0AAD8MIH1</accession>